<protein>
    <submittedName>
        <fullName evidence="8">PurR-regulated permease PerM</fullName>
    </submittedName>
</protein>
<accession>A0ABU1MSA3</accession>
<dbReference type="PANTHER" id="PTHR21716:SF62">
    <property type="entry name" value="TRANSPORT PROTEIN YDBI-RELATED"/>
    <property type="match status" value="1"/>
</dbReference>
<evidence type="ECO:0000256" key="7">
    <source>
        <dbReference type="SAM" id="Phobius"/>
    </source>
</evidence>
<feature type="transmembrane region" description="Helical" evidence="7">
    <location>
        <begin position="42"/>
        <end position="71"/>
    </location>
</feature>
<reference evidence="8 9" key="1">
    <citation type="submission" date="2023-07" db="EMBL/GenBank/DDBJ databases">
        <title>Sorghum-associated microbial communities from plants grown in Nebraska, USA.</title>
        <authorList>
            <person name="Schachtman D."/>
        </authorList>
    </citation>
    <scope>NUCLEOTIDE SEQUENCE [LARGE SCALE GENOMIC DNA]</scope>
    <source>
        <strain evidence="8 9">DS1027</strain>
    </source>
</reference>
<comment type="caution">
    <text evidence="8">The sequence shown here is derived from an EMBL/GenBank/DDBJ whole genome shotgun (WGS) entry which is preliminary data.</text>
</comment>
<dbReference type="EMBL" id="JAVDRD010000017">
    <property type="protein sequence ID" value="MDR6513228.1"/>
    <property type="molecule type" value="Genomic_DNA"/>
</dbReference>
<evidence type="ECO:0000313" key="9">
    <source>
        <dbReference type="Proteomes" id="UP001184150"/>
    </source>
</evidence>
<keyword evidence="4 7" id="KW-1133">Transmembrane helix</keyword>
<evidence type="ECO:0000256" key="2">
    <source>
        <dbReference type="ARBA" id="ARBA00009773"/>
    </source>
</evidence>
<keyword evidence="9" id="KW-1185">Reference proteome</keyword>
<organism evidence="8 9">
    <name type="scientific">Novosphingobium capsulatum</name>
    <dbReference type="NCBI Taxonomy" id="13688"/>
    <lineage>
        <taxon>Bacteria</taxon>
        <taxon>Pseudomonadati</taxon>
        <taxon>Pseudomonadota</taxon>
        <taxon>Alphaproteobacteria</taxon>
        <taxon>Sphingomonadales</taxon>
        <taxon>Sphingomonadaceae</taxon>
        <taxon>Novosphingobium</taxon>
    </lineage>
</organism>
<dbReference type="Pfam" id="PF01594">
    <property type="entry name" value="AI-2E_transport"/>
    <property type="match status" value="1"/>
</dbReference>
<proteinExistence type="inferred from homology"/>
<keyword evidence="5 7" id="KW-0472">Membrane</keyword>
<feature type="transmembrane region" description="Helical" evidence="7">
    <location>
        <begin position="253"/>
        <end position="282"/>
    </location>
</feature>
<evidence type="ECO:0000256" key="6">
    <source>
        <dbReference type="SAM" id="MobiDB-lite"/>
    </source>
</evidence>
<evidence type="ECO:0000256" key="1">
    <source>
        <dbReference type="ARBA" id="ARBA00004141"/>
    </source>
</evidence>
<dbReference type="InterPro" id="IPR002549">
    <property type="entry name" value="AI-2E-like"/>
</dbReference>
<feature type="transmembrane region" description="Helical" evidence="7">
    <location>
        <begin position="91"/>
        <end position="110"/>
    </location>
</feature>
<keyword evidence="3 7" id="KW-0812">Transmembrane</keyword>
<evidence type="ECO:0000256" key="3">
    <source>
        <dbReference type="ARBA" id="ARBA00022692"/>
    </source>
</evidence>
<evidence type="ECO:0000313" key="8">
    <source>
        <dbReference type="EMBL" id="MDR6513228.1"/>
    </source>
</evidence>
<name>A0ABU1MSA3_9SPHN</name>
<evidence type="ECO:0000256" key="5">
    <source>
        <dbReference type="ARBA" id="ARBA00023136"/>
    </source>
</evidence>
<dbReference type="Proteomes" id="UP001184150">
    <property type="component" value="Unassembled WGS sequence"/>
</dbReference>
<evidence type="ECO:0000256" key="4">
    <source>
        <dbReference type="ARBA" id="ARBA00022989"/>
    </source>
</evidence>
<feature type="transmembrane region" description="Helical" evidence="7">
    <location>
        <begin position="318"/>
        <end position="342"/>
    </location>
</feature>
<comment type="similarity">
    <text evidence="2">Belongs to the autoinducer-2 exporter (AI-2E) (TC 2.A.86) family.</text>
</comment>
<sequence>MSDSADTNSITASPPSGGTTKANAPGPTDITDHTVRQEAKKAFVWIGIAALVVLAVFLAQPLLVIFGGVVFASLIEGGQRLLGRIIPGPRALRIALVLVAAVGFLVWLGYFAGNQIAAQAAQFPHIIQGQAQRTLTWLHGHGINVGQADVSKIAEQVIGGVGPVTQALGGIFGGFTTFFLIVILGIYFVLEPDIYRRGFAWLFPLDRRPHFQVTLQRMGKSLRMLLFGRMIGMFTEGLATWLLLAVYGVPMSALLGILTGLLVFLPNIGAPLSGLLMVLVGFSGGTDMGIYCIIVYLVVQTVDGNIIVPMVAKKTADLAPAMVLGAQLIFGVLFGILGLALADPIVAMIKIALERQAERNDDERDETAPGETPALAT</sequence>
<gene>
    <name evidence="8" type="ORF">J2792_004121</name>
</gene>
<dbReference type="PANTHER" id="PTHR21716">
    <property type="entry name" value="TRANSMEMBRANE PROTEIN"/>
    <property type="match status" value="1"/>
</dbReference>
<feature type="region of interest" description="Disordered" evidence="6">
    <location>
        <begin position="1"/>
        <end position="29"/>
    </location>
</feature>
<comment type="subcellular location">
    <subcellularLocation>
        <location evidence="1">Membrane</location>
        <topology evidence="1">Multi-pass membrane protein</topology>
    </subcellularLocation>
</comment>
<feature type="compositionally biased region" description="Polar residues" evidence="6">
    <location>
        <begin position="1"/>
        <end position="22"/>
    </location>
</feature>
<feature type="transmembrane region" description="Helical" evidence="7">
    <location>
        <begin position="167"/>
        <end position="190"/>
    </location>
</feature>
<dbReference type="RefSeq" id="WP_309806534.1">
    <property type="nucleotide sequence ID" value="NZ_JAVDRD010000017.1"/>
</dbReference>